<keyword evidence="1" id="KW-1185">Reference proteome</keyword>
<dbReference type="Proteomes" id="UP000025227">
    <property type="component" value="Unplaced"/>
</dbReference>
<name>A0A7I4XU72_HAECO</name>
<protein>
    <submittedName>
        <fullName evidence="2">IS982 family transposase</fullName>
    </submittedName>
</protein>
<dbReference type="OrthoDB" id="5898921at2759"/>
<sequence length="36" mass="4059">RRGELALLLTAKCISSLHQLYFSVMGLLPRTTIQID</sequence>
<reference evidence="2" key="1">
    <citation type="submission" date="2020-12" db="UniProtKB">
        <authorList>
            <consortium name="WormBaseParasite"/>
        </authorList>
    </citation>
    <scope>IDENTIFICATION</scope>
    <source>
        <strain evidence="2">MHco3</strain>
    </source>
</reference>
<organism evidence="1 2">
    <name type="scientific">Haemonchus contortus</name>
    <name type="common">Barber pole worm</name>
    <dbReference type="NCBI Taxonomy" id="6289"/>
    <lineage>
        <taxon>Eukaryota</taxon>
        <taxon>Metazoa</taxon>
        <taxon>Ecdysozoa</taxon>
        <taxon>Nematoda</taxon>
        <taxon>Chromadorea</taxon>
        <taxon>Rhabditida</taxon>
        <taxon>Rhabditina</taxon>
        <taxon>Rhabditomorpha</taxon>
        <taxon>Strongyloidea</taxon>
        <taxon>Trichostrongylidae</taxon>
        <taxon>Haemonchus</taxon>
    </lineage>
</organism>
<accession>A0A7I4XU72</accession>
<dbReference type="AlphaFoldDB" id="A0A7I4XU72"/>
<dbReference type="WBParaSite" id="HCON_00011910-00001">
    <property type="protein sequence ID" value="HCON_00011910-00001"/>
    <property type="gene ID" value="HCON_00011910"/>
</dbReference>
<evidence type="ECO:0000313" key="1">
    <source>
        <dbReference type="Proteomes" id="UP000025227"/>
    </source>
</evidence>
<proteinExistence type="predicted"/>
<evidence type="ECO:0000313" key="2">
    <source>
        <dbReference type="WBParaSite" id="HCON_00011910-00001"/>
    </source>
</evidence>